<evidence type="ECO:0000256" key="2">
    <source>
        <dbReference type="SAM" id="Phobius"/>
    </source>
</evidence>
<dbReference type="RefSeq" id="WP_193124885.1">
    <property type="nucleotide sequence ID" value="NZ_JADBGI010000040.1"/>
</dbReference>
<comment type="caution">
    <text evidence="3">The sequence shown here is derived from an EMBL/GenBank/DDBJ whole genome shotgun (WGS) entry which is preliminary data.</text>
</comment>
<keyword evidence="2" id="KW-0472">Membrane</keyword>
<dbReference type="InterPro" id="IPR026467">
    <property type="entry name" value="Ser/Gly_Cys_C_dom"/>
</dbReference>
<dbReference type="EMBL" id="JADBGI010000040">
    <property type="protein sequence ID" value="MBE3002300.1"/>
    <property type="molecule type" value="Genomic_DNA"/>
</dbReference>
<reference evidence="3 4" key="1">
    <citation type="submission" date="2020-09" db="EMBL/GenBank/DDBJ databases">
        <title>Diversity and distribution of actinomycetes associated with coral in the coast of Hainan.</title>
        <authorList>
            <person name="Li F."/>
        </authorList>
    </citation>
    <scope>NUCLEOTIDE SEQUENCE [LARGE SCALE GENOMIC DNA]</scope>
    <source>
        <strain evidence="3 4">HNM0947</strain>
    </source>
</reference>
<feature type="transmembrane region" description="Helical" evidence="2">
    <location>
        <begin position="6"/>
        <end position="27"/>
    </location>
</feature>
<evidence type="ECO:0000313" key="3">
    <source>
        <dbReference type="EMBL" id="MBE3002300.1"/>
    </source>
</evidence>
<feature type="transmembrane region" description="Helical" evidence="2">
    <location>
        <begin position="208"/>
        <end position="227"/>
    </location>
</feature>
<accession>A0ABR9PEZ7</accession>
<keyword evidence="4" id="KW-1185">Reference proteome</keyword>
<feature type="transmembrane region" description="Helical" evidence="2">
    <location>
        <begin position="179"/>
        <end position="196"/>
    </location>
</feature>
<feature type="region of interest" description="Disordered" evidence="1">
    <location>
        <begin position="394"/>
        <end position="422"/>
    </location>
</feature>
<sequence length="422" mass="44339">MPPELAQVLLIGAYPLFVACVLPLRLLRARLHLRHVAKRTGPDPRHHPQSPEVLDPAALAHLAGGPERVGQVAVVSALLDGRITPYGAPPGHVRRVGPDHHPSDDAVRAPLLSAFRTPGGGGDGWGRGMLRPVLVRDLVDTVEKSPVIDRIAAGLTSWGYTATGPDTERDRKILDVRNGHAMVWALLSMVLVWIGVADIWGDPHIDDGIVFTGIFGEAVAIGSLLFAPDKEQARRHTETPAARQLLRQARATYRDIGGKKVDRPWGRDEVLRHAAVTGFRGMRDMHRPEVVSRAAGYGAGLVGGSRGSGTARGTVGSRGPRYPGGGWRGEAREQGHGQEQVVALRVGPHTPDLLWGVAGAGLARNLEREGSGKKDGYTFEVEIDAFQLGEAIGGGFGDVGDGDGDGSGGGDGGGDGGGGGGE</sequence>
<keyword evidence="2" id="KW-1133">Transmembrane helix</keyword>
<evidence type="ECO:0000256" key="1">
    <source>
        <dbReference type="SAM" id="MobiDB-lite"/>
    </source>
</evidence>
<dbReference type="Proteomes" id="UP000806528">
    <property type="component" value="Unassembled WGS sequence"/>
</dbReference>
<evidence type="ECO:0000313" key="4">
    <source>
        <dbReference type="Proteomes" id="UP000806528"/>
    </source>
</evidence>
<protein>
    <submittedName>
        <fullName evidence="3">TIGR04222 domain-containing membrane protein</fullName>
    </submittedName>
</protein>
<feature type="region of interest" description="Disordered" evidence="1">
    <location>
        <begin position="305"/>
        <end position="326"/>
    </location>
</feature>
<gene>
    <name evidence="3" type="ORF">IDM40_26895</name>
</gene>
<proteinExistence type="predicted"/>
<dbReference type="NCBIfam" id="TIGR04222">
    <property type="entry name" value="near_uncomplex"/>
    <property type="match status" value="1"/>
</dbReference>
<feature type="compositionally biased region" description="Low complexity" evidence="1">
    <location>
        <begin position="308"/>
        <end position="321"/>
    </location>
</feature>
<keyword evidence="2" id="KW-0812">Transmembrane</keyword>
<organism evidence="3 4">
    <name type="scientific">Nocardiopsis coralli</name>
    <dbReference type="NCBI Taxonomy" id="2772213"/>
    <lineage>
        <taxon>Bacteria</taxon>
        <taxon>Bacillati</taxon>
        <taxon>Actinomycetota</taxon>
        <taxon>Actinomycetes</taxon>
        <taxon>Streptosporangiales</taxon>
        <taxon>Nocardiopsidaceae</taxon>
        <taxon>Nocardiopsis</taxon>
    </lineage>
</organism>
<name>A0ABR9PEZ7_9ACTN</name>